<sequence>MTDVDAAGARELGILIKATQAALNQRMDEALRPLGLTVAQYACLSNLHAEPGISSSELARRTFVSRQSMNVLLQALEKQGMVERAPEPGPRRERAALLTSRAQTSLAQAETAVADVLARMLTGLDPTQRDALRAGLTACRDALLDV</sequence>
<dbReference type="InterPro" id="IPR036388">
    <property type="entry name" value="WH-like_DNA-bd_sf"/>
</dbReference>
<dbReference type="InterPro" id="IPR039422">
    <property type="entry name" value="MarR/SlyA-like"/>
</dbReference>
<protein>
    <submittedName>
        <fullName evidence="2">Putative transcriptional regulator, MarR family protein</fullName>
    </submittedName>
</protein>
<accession>A0A510UPA7</accession>
<dbReference type="Gene3D" id="1.10.10.10">
    <property type="entry name" value="Winged helix-like DNA-binding domain superfamily/Winged helix DNA-binding domain"/>
    <property type="match status" value="1"/>
</dbReference>
<gene>
    <name evidence="2" type="ORF">CPE01_02250</name>
</gene>
<dbReference type="Proteomes" id="UP000321386">
    <property type="component" value="Unassembled WGS sequence"/>
</dbReference>
<dbReference type="AlphaFoldDB" id="A0A510UPA7"/>
<dbReference type="InterPro" id="IPR036390">
    <property type="entry name" value="WH_DNA-bd_sf"/>
</dbReference>
<dbReference type="EMBL" id="BJUA01000001">
    <property type="protein sequence ID" value="GEK16492.1"/>
    <property type="molecule type" value="Genomic_DNA"/>
</dbReference>
<comment type="caution">
    <text evidence="2">The sequence shown here is derived from an EMBL/GenBank/DDBJ whole genome shotgun (WGS) entry which is preliminary data.</text>
</comment>
<keyword evidence="3" id="KW-1185">Reference proteome</keyword>
<evidence type="ECO:0000313" key="3">
    <source>
        <dbReference type="Proteomes" id="UP000321386"/>
    </source>
</evidence>
<dbReference type="PANTHER" id="PTHR33164">
    <property type="entry name" value="TRANSCRIPTIONAL REGULATOR, MARR FAMILY"/>
    <property type="match status" value="1"/>
</dbReference>
<proteinExistence type="predicted"/>
<evidence type="ECO:0000313" key="2">
    <source>
        <dbReference type="EMBL" id="GEK16492.1"/>
    </source>
</evidence>
<dbReference type="PANTHER" id="PTHR33164:SF43">
    <property type="entry name" value="HTH-TYPE TRANSCRIPTIONAL REPRESSOR YETL"/>
    <property type="match status" value="1"/>
</dbReference>
<reference evidence="2 3" key="1">
    <citation type="submission" date="2019-07" db="EMBL/GenBank/DDBJ databases">
        <title>Whole genome shotgun sequence of Cellulomonas persica NBRC 101101.</title>
        <authorList>
            <person name="Hosoyama A."/>
            <person name="Uohara A."/>
            <person name="Ohji S."/>
            <person name="Ichikawa N."/>
        </authorList>
    </citation>
    <scope>NUCLEOTIDE SEQUENCE [LARGE SCALE GENOMIC DNA]</scope>
    <source>
        <strain evidence="2 3">NBRC 101101</strain>
    </source>
</reference>
<dbReference type="GO" id="GO:0006950">
    <property type="term" value="P:response to stress"/>
    <property type="evidence" value="ECO:0007669"/>
    <property type="project" value="TreeGrafter"/>
</dbReference>
<dbReference type="InterPro" id="IPR000835">
    <property type="entry name" value="HTH_MarR-typ"/>
</dbReference>
<name>A0A510UPA7_9CELL</name>
<dbReference type="GO" id="GO:0003700">
    <property type="term" value="F:DNA-binding transcription factor activity"/>
    <property type="evidence" value="ECO:0007669"/>
    <property type="project" value="InterPro"/>
</dbReference>
<dbReference type="PROSITE" id="PS50995">
    <property type="entry name" value="HTH_MARR_2"/>
    <property type="match status" value="1"/>
</dbReference>
<dbReference type="SUPFAM" id="SSF46785">
    <property type="entry name" value="Winged helix' DNA-binding domain"/>
    <property type="match status" value="1"/>
</dbReference>
<organism evidence="2 3">
    <name type="scientific">Cellulomonas persica</name>
    <dbReference type="NCBI Taxonomy" id="76861"/>
    <lineage>
        <taxon>Bacteria</taxon>
        <taxon>Bacillati</taxon>
        <taxon>Actinomycetota</taxon>
        <taxon>Actinomycetes</taxon>
        <taxon>Micrococcales</taxon>
        <taxon>Cellulomonadaceae</taxon>
        <taxon>Cellulomonas</taxon>
    </lineage>
</organism>
<feature type="domain" description="HTH marR-type" evidence="1">
    <location>
        <begin position="9"/>
        <end position="141"/>
    </location>
</feature>
<dbReference type="SMART" id="SM00347">
    <property type="entry name" value="HTH_MARR"/>
    <property type="match status" value="1"/>
</dbReference>
<evidence type="ECO:0000259" key="1">
    <source>
        <dbReference type="PROSITE" id="PS50995"/>
    </source>
</evidence>
<dbReference type="RefSeq" id="WP_222592845.1">
    <property type="nucleotide sequence ID" value="NZ_BJUA01000001.1"/>
</dbReference>
<dbReference type="Pfam" id="PF12802">
    <property type="entry name" value="MarR_2"/>
    <property type="match status" value="1"/>
</dbReference>